<protein>
    <submittedName>
        <fullName evidence="2">FAD-dependent oxidoreductase</fullName>
    </submittedName>
</protein>
<evidence type="ECO:0000259" key="1">
    <source>
        <dbReference type="Pfam" id="PF01266"/>
    </source>
</evidence>
<dbReference type="InterPro" id="IPR006076">
    <property type="entry name" value="FAD-dep_OxRdtase"/>
</dbReference>
<reference evidence="2 3" key="1">
    <citation type="submission" date="2019-04" db="EMBL/GenBank/DDBJ databases">
        <title>Streptomyces rhizosphaericola sp. nov., an actinobacterium isolated from the wheat rhizosphere.</title>
        <authorList>
            <person name="Vargas Hoyos H.A."/>
            <person name="Santos S.N."/>
            <person name="Genuario D.B."/>
            <person name="Melo I.S."/>
            <person name="Da Silva L.J."/>
            <person name="Da Silva F.S.P."/>
            <person name="Zucchi T.D."/>
        </authorList>
    </citation>
    <scope>NUCLEOTIDE SEQUENCE [LARGE SCALE GENOMIC DNA]</scope>
    <source>
        <strain evidence="2 3">1AS2c</strain>
    </source>
</reference>
<dbReference type="Proteomes" id="UP000306274">
    <property type="component" value="Unassembled WGS sequence"/>
</dbReference>
<evidence type="ECO:0000313" key="2">
    <source>
        <dbReference type="EMBL" id="TGZ06950.1"/>
    </source>
</evidence>
<proteinExistence type="predicted"/>
<dbReference type="Gene3D" id="3.30.9.10">
    <property type="entry name" value="D-Amino Acid Oxidase, subunit A, domain 2"/>
    <property type="match status" value="1"/>
</dbReference>
<dbReference type="Pfam" id="PF01266">
    <property type="entry name" value="DAO"/>
    <property type="match status" value="1"/>
</dbReference>
<accession>A0ABY2PCA8</accession>
<name>A0ABY2PCA8_9ACTN</name>
<sequence>MAPAAMRIAARSLSGAKPVSYWLDDPEKPAALPALTGDEHTDLLVVGGGYSGLWTALIAKERDPERDVVLIEGHEVGWAASGRNGGFCAASVTHGLANGVERWPDEIAKLEELGARNLDAIEEAVARYGIDCEFERTGEIDVATEPYQLDELREWHQEIVALGITGVDFLDRDAVRAEVDSPTFLGGLWDRRGVAMLHPAKLAWGLKRACRELGVRIYEGTRGLDLVRSGEGMAVRTPYGRIFARRVALGTNIFPSLVKRVRPYTVPVYDYALMTEPLTSEQLESIGWKGRQGLGDSANQFHYFRLSADNRILWGGYDAIYPYGGKLSADLDQRPETFLKLAGQFFDCFPQLSGVNFSHAWGGAIDTCSRFTAFFGTAHQGRVAYAAGYTGLGVGSTRFGADVMLDLLAGEETGRTRLEMVRSKPMPFPPEPFAWAGIEITRRSLARADGNGGRRNLWLRTMDKLGLGFDS</sequence>
<comment type="caution">
    <text evidence="2">The sequence shown here is derived from an EMBL/GenBank/DDBJ whole genome shotgun (WGS) entry which is preliminary data.</text>
</comment>
<dbReference type="SUPFAM" id="SSF51905">
    <property type="entry name" value="FAD/NAD(P)-binding domain"/>
    <property type="match status" value="1"/>
</dbReference>
<gene>
    <name evidence="2" type="ORF">E5Z02_21285</name>
</gene>
<evidence type="ECO:0000313" key="3">
    <source>
        <dbReference type="Proteomes" id="UP000306274"/>
    </source>
</evidence>
<feature type="domain" description="FAD dependent oxidoreductase" evidence="1">
    <location>
        <begin position="42"/>
        <end position="404"/>
    </location>
</feature>
<dbReference type="RefSeq" id="WP_136016848.1">
    <property type="nucleotide sequence ID" value="NZ_SRZK01000223.1"/>
</dbReference>
<keyword evidence="3" id="KW-1185">Reference proteome</keyword>
<dbReference type="EMBL" id="SRZK01000223">
    <property type="protein sequence ID" value="TGZ06950.1"/>
    <property type="molecule type" value="Genomic_DNA"/>
</dbReference>
<organism evidence="2 3">
    <name type="scientific">Streptomyces rhizosphaericola</name>
    <dbReference type="NCBI Taxonomy" id="2564098"/>
    <lineage>
        <taxon>Bacteria</taxon>
        <taxon>Bacillati</taxon>
        <taxon>Actinomycetota</taxon>
        <taxon>Actinomycetes</taxon>
        <taxon>Kitasatosporales</taxon>
        <taxon>Streptomycetaceae</taxon>
        <taxon>Streptomyces</taxon>
    </lineage>
</organism>
<dbReference type="PANTHER" id="PTHR13847">
    <property type="entry name" value="SARCOSINE DEHYDROGENASE-RELATED"/>
    <property type="match status" value="1"/>
</dbReference>
<dbReference type="InterPro" id="IPR036188">
    <property type="entry name" value="FAD/NAD-bd_sf"/>
</dbReference>
<dbReference type="PANTHER" id="PTHR13847:SF281">
    <property type="entry name" value="FAD DEPENDENT OXIDOREDUCTASE DOMAIN-CONTAINING PROTEIN"/>
    <property type="match status" value="1"/>
</dbReference>
<dbReference type="Gene3D" id="3.50.50.60">
    <property type="entry name" value="FAD/NAD(P)-binding domain"/>
    <property type="match status" value="1"/>
</dbReference>